<dbReference type="GeneID" id="26636957"/>
<proteinExistence type="predicted"/>
<protein>
    <submittedName>
        <fullName evidence="1">Uncharacterized protein</fullName>
    </submittedName>
</protein>
<reference evidence="1 2" key="1">
    <citation type="journal article" date="2015" name="Genome Announc.">
        <title>Complete Genome Sequences of vB_LmoS_188 and vB_LmoS_293, Two Bacteriophages with Specificity for Listeria monocytogenes Strains of Serotypes 4b and 4e.</title>
        <authorList>
            <person name="Casey A."/>
            <person name="Jordan K."/>
            <person name="Coffey A."/>
            <person name="McAuliffe O."/>
        </authorList>
    </citation>
    <scope>NUCLEOTIDE SEQUENCE [LARGE SCALE GENOMIC DNA]</scope>
</reference>
<accession>A0A0B5CYS7</accession>
<evidence type="ECO:0000313" key="2">
    <source>
        <dbReference type="Proteomes" id="UP000031722"/>
    </source>
</evidence>
<dbReference type="Proteomes" id="UP000031722">
    <property type="component" value="Segment"/>
</dbReference>
<gene>
    <name evidence="1" type="ORF">SE25_072</name>
</gene>
<organism evidence="1 2">
    <name type="scientific">Listeria phage vB_LmoS_293</name>
    <dbReference type="NCBI Taxonomy" id="1591073"/>
    <lineage>
        <taxon>Viruses</taxon>
        <taxon>Duplodnaviria</taxon>
        <taxon>Heunggongvirae</taxon>
        <taxon>Uroviricota</taxon>
        <taxon>Caudoviricetes</taxon>
        <taxon>Aquingentivirus</taxon>
        <taxon>Aquingentivirus av293</taxon>
    </lineage>
</organism>
<name>A0A0B5CYS7_9CAUD</name>
<dbReference type="RefSeq" id="YP_009210520.1">
    <property type="nucleotide sequence ID" value="NC_028929.1"/>
</dbReference>
<keyword evidence="2" id="KW-1185">Reference proteome</keyword>
<sequence length="63" mass="6892">MMNHNEKFLNDAEKIIKESENVIVVGVDNKGRVSACYPQSNDMGAIMILEEAKRALGLGLTGK</sequence>
<dbReference type="EMBL" id="KP399678">
    <property type="protein sequence ID" value="AJE28137.1"/>
    <property type="molecule type" value="Genomic_DNA"/>
</dbReference>
<evidence type="ECO:0000313" key="1">
    <source>
        <dbReference type="EMBL" id="AJE28137.1"/>
    </source>
</evidence>
<dbReference type="KEGG" id="vg:26636957"/>